<dbReference type="RefSeq" id="WP_044346397.1">
    <property type="nucleotide sequence ID" value="NZ_AZAC01000002.1"/>
</dbReference>
<dbReference type="GO" id="GO:0006520">
    <property type="term" value="P:amino acid metabolic process"/>
    <property type="evidence" value="ECO:0007669"/>
    <property type="project" value="InterPro"/>
</dbReference>
<dbReference type="EMBL" id="AZAC01000002">
    <property type="protein sequence ID" value="KIX15516.1"/>
    <property type="molecule type" value="Genomic_DNA"/>
</dbReference>
<dbReference type="InterPro" id="IPR050596">
    <property type="entry name" value="AspAT/PAT-like"/>
</dbReference>
<dbReference type="STRING" id="1429043.X474_01985"/>
<dbReference type="AlphaFoldDB" id="A0A0D2JIN4"/>
<organism evidence="8 9">
    <name type="scientific">Dethiosulfatarculus sandiegensis</name>
    <dbReference type="NCBI Taxonomy" id="1429043"/>
    <lineage>
        <taxon>Bacteria</taxon>
        <taxon>Pseudomonadati</taxon>
        <taxon>Thermodesulfobacteriota</taxon>
        <taxon>Desulfarculia</taxon>
        <taxon>Desulfarculales</taxon>
        <taxon>Desulfarculaceae</taxon>
        <taxon>Dethiosulfatarculus</taxon>
    </lineage>
</organism>
<feature type="domain" description="Aminotransferase class I/classII large" evidence="7">
    <location>
        <begin position="30"/>
        <end position="379"/>
    </location>
</feature>
<dbReference type="CDD" id="cd00609">
    <property type="entry name" value="AAT_like"/>
    <property type="match status" value="1"/>
</dbReference>
<keyword evidence="5" id="KW-0663">Pyridoxal phosphate</keyword>
<evidence type="ECO:0000256" key="5">
    <source>
        <dbReference type="ARBA" id="ARBA00022898"/>
    </source>
</evidence>
<dbReference type="Pfam" id="PF00155">
    <property type="entry name" value="Aminotran_1_2"/>
    <property type="match status" value="1"/>
</dbReference>
<dbReference type="InterPro" id="IPR004839">
    <property type="entry name" value="Aminotransferase_I/II_large"/>
</dbReference>
<evidence type="ECO:0000259" key="7">
    <source>
        <dbReference type="Pfam" id="PF00155"/>
    </source>
</evidence>
<dbReference type="InterPro" id="IPR015421">
    <property type="entry name" value="PyrdxlP-dep_Trfase_major"/>
</dbReference>
<name>A0A0D2JIN4_9BACT</name>
<dbReference type="PROSITE" id="PS00105">
    <property type="entry name" value="AA_TRANSFER_CLASS_1"/>
    <property type="match status" value="1"/>
</dbReference>
<dbReference type="SUPFAM" id="SSF53383">
    <property type="entry name" value="PLP-dependent transferases"/>
    <property type="match status" value="1"/>
</dbReference>
<comment type="caution">
    <text evidence="8">The sequence shown here is derived from an EMBL/GenBank/DDBJ whole genome shotgun (WGS) entry which is preliminary data.</text>
</comment>
<reference evidence="8 9" key="1">
    <citation type="submission" date="2013-11" db="EMBL/GenBank/DDBJ databases">
        <title>Metagenomic analysis of a methanogenic consortium involved in long chain n-alkane degradation.</title>
        <authorList>
            <person name="Davidova I.A."/>
            <person name="Callaghan A.V."/>
            <person name="Wawrik B."/>
            <person name="Pruitt S."/>
            <person name="Marks C."/>
            <person name="Duncan K.E."/>
            <person name="Suflita J.M."/>
        </authorList>
    </citation>
    <scope>NUCLEOTIDE SEQUENCE [LARGE SCALE GENOMIC DNA]</scope>
    <source>
        <strain evidence="8 9">SPR</strain>
    </source>
</reference>
<comment type="cofactor">
    <cofactor evidence="1 6">
        <name>pyridoxal 5'-phosphate</name>
        <dbReference type="ChEBI" id="CHEBI:597326"/>
    </cofactor>
</comment>
<dbReference type="GO" id="GO:0030170">
    <property type="term" value="F:pyridoxal phosphate binding"/>
    <property type="evidence" value="ECO:0007669"/>
    <property type="project" value="InterPro"/>
</dbReference>
<evidence type="ECO:0000256" key="1">
    <source>
        <dbReference type="ARBA" id="ARBA00001933"/>
    </source>
</evidence>
<evidence type="ECO:0000313" key="8">
    <source>
        <dbReference type="EMBL" id="KIX15516.1"/>
    </source>
</evidence>
<evidence type="ECO:0000256" key="2">
    <source>
        <dbReference type="ARBA" id="ARBA00007441"/>
    </source>
</evidence>
<dbReference type="FunFam" id="3.40.640.10:FF:000033">
    <property type="entry name" value="Aspartate aminotransferase"/>
    <property type="match status" value="1"/>
</dbReference>
<evidence type="ECO:0000256" key="4">
    <source>
        <dbReference type="ARBA" id="ARBA00022679"/>
    </source>
</evidence>
<evidence type="ECO:0000313" key="9">
    <source>
        <dbReference type="Proteomes" id="UP000032233"/>
    </source>
</evidence>
<dbReference type="PATRIC" id="fig|1429043.3.peg.417"/>
<keyword evidence="4 6" id="KW-0808">Transferase</keyword>
<keyword evidence="3 6" id="KW-0032">Aminotransferase</keyword>
<protein>
    <recommendedName>
        <fullName evidence="6">Aminotransferase</fullName>
        <ecNumber evidence="6">2.6.1.-</ecNumber>
    </recommendedName>
</protein>
<dbReference type="OrthoDB" id="9804474at2"/>
<comment type="similarity">
    <text evidence="2 6">Belongs to the class-I pyridoxal-phosphate-dependent aminotransferase family.</text>
</comment>
<sequence>MQEKKLCRTVRQVEPSPIREMFTKATEYENVISLGIGEPDFHTPAPVSQSALEDALAGYTHYTASQGQPELLDALTAYLNPNYGGELKRENIMLTVGGMGALVGSFRAIFDPGDEIIVPEPYFPAYKAMIALSDGVMVNARTTFEDGFTVKPEEIERRITPKTKAILLNSPNNPTGAMIPKEDLDQIAELVKKHDLLVISDEVYDRFVFDNQKHDSIYNRPGMAERTLVIGSFSKAFAMTGWRLGWVFGPKELIAGVLKVTTFYTSCPSSVSQRAGLAALNQPEETWLEISRAFEKRRDIAYEALSAMDGVKVHKPAGSFYIFPSIKELTDDTLAFSLELLDKKQVVVVPGSGFGPSGTDCVRLACTVSEKDLTLALEKMADFCKALK</sequence>
<dbReference type="EC" id="2.6.1.-" evidence="6"/>
<dbReference type="InterPro" id="IPR015424">
    <property type="entry name" value="PyrdxlP-dep_Trfase"/>
</dbReference>
<gene>
    <name evidence="8" type="ORF">X474_01985</name>
</gene>
<dbReference type="GO" id="GO:0008483">
    <property type="term" value="F:transaminase activity"/>
    <property type="evidence" value="ECO:0007669"/>
    <property type="project" value="UniProtKB-KW"/>
</dbReference>
<dbReference type="Gene3D" id="3.90.1150.10">
    <property type="entry name" value="Aspartate Aminotransferase, domain 1"/>
    <property type="match status" value="1"/>
</dbReference>
<dbReference type="InParanoid" id="A0A0D2JIN4"/>
<evidence type="ECO:0000256" key="6">
    <source>
        <dbReference type="RuleBase" id="RU000481"/>
    </source>
</evidence>
<proteinExistence type="inferred from homology"/>
<dbReference type="Proteomes" id="UP000032233">
    <property type="component" value="Unassembled WGS sequence"/>
</dbReference>
<keyword evidence="9" id="KW-1185">Reference proteome</keyword>
<evidence type="ECO:0000256" key="3">
    <source>
        <dbReference type="ARBA" id="ARBA00022576"/>
    </source>
</evidence>
<accession>A0A0D2JIN4</accession>
<dbReference type="PANTHER" id="PTHR46383">
    <property type="entry name" value="ASPARTATE AMINOTRANSFERASE"/>
    <property type="match status" value="1"/>
</dbReference>
<dbReference type="InterPro" id="IPR004838">
    <property type="entry name" value="NHTrfase_class1_PyrdxlP-BS"/>
</dbReference>
<dbReference type="Gene3D" id="3.40.640.10">
    <property type="entry name" value="Type I PLP-dependent aspartate aminotransferase-like (Major domain)"/>
    <property type="match status" value="1"/>
</dbReference>
<dbReference type="InterPro" id="IPR015422">
    <property type="entry name" value="PyrdxlP-dep_Trfase_small"/>
</dbReference>